<feature type="transmembrane region" description="Helical" evidence="7">
    <location>
        <begin position="201"/>
        <end position="222"/>
    </location>
</feature>
<dbReference type="EMBL" id="CAJFCW020000004">
    <property type="protein sequence ID" value="CAG9110596.1"/>
    <property type="molecule type" value="Genomic_DNA"/>
</dbReference>
<feature type="transmembrane region" description="Helical" evidence="7">
    <location>
        <begin position="70"/>
        <end position="90"/>
    </location>
</feature>
<dbReference type="PANTHER" id="PTHR20855:SF15">
    <property type="entry name" value="PROGESTIN AND ADIPOQ RECEPTOR FAMILY MEMBER 3"/>
    <property type="match status" value="1"/>
</dbReference>
<keyword evidence="9" id="KW-1185">Reference proteome</keyword>
<dbReference type="AlphaFoldDB" id="A0A811KPS0"/>
<dbReference type="OrthoDB" id="529367at2759"/>
<keyword evidence="4 7" id="KW-1133">Transmembrane helix</keyword>
<comment type="subcellular location">
    <subcellularLocation>
        <location evidence="1">Membrane</location>
        <topology evidence="1">Multi-pass membrane protein</topology>
    </subcellularLocation>
</comment>
<organism evidence="8 9">
    <name type="scientific">Bursaphelenchus okinawaensis</name>
    <dbReference type="NCBI Taxonomy" id="465554"/>
    <lineage>
        <taxon>Eukaryota</taxon>
        <taxon>Metazoa</taxon>
        <taxon>Ecdysozoa</taxon>
        <taxon>Nematoda</taxon>
        <taxon>Chromadorea</taxon>
        <taxon>Rhabditida</taxon>
        <taxon>Tylenchina</taxon>
        <taxon>Tylenchomorpha</taxon>
        <taxon>Aphelenchoidea</taxon>
        <taxon>Aphelenchoididae</taxon>
        <taxon>Bursaphelenchus</taxon>
    </lineage>
</organism>
<dbReference type="EMBL" id="CAJFDH010000004">
    <property type="protein sequence ID" value="CAD5218464.1"/>
    <property type="molecule type" value="Genomic_DNA"/>
</dbReference>
<evidence type="ECO:0000313" key="8">
    <source>
        <dbReference type="EMBL" id="CAD5218464.1"/>
    </source>
</evidence>
<comment type="similarity">
    <text evidence="2">Belongs to the ADIPOR family.</text>
</comment>
<evidence type="ECO:0000256" key="6">
    <source>
        <dbReference type="PIRSR" id="PIRSR604254-1"/>
    </source>
</evidence>
<sequence length="291" mass="33492">MWINEHVHNHYRPMDLPKDLCVRSIFQWNNETINIWSHLIGFFYFLHMQYRVNFQVLPALNAPQMDHIVFSLSLFGSQLCMILSAAYHTFGCINEYERNKWLRMDVFGISAGLLGMYLGGIYTSFYCFNNALQTYLSVLSGIVALALYIPAKKDAITSKIGNTRIGYLHLTYIAITSFGIYPTIHWIQLHGGFDNPHVATWLPSIIIMFGLVAMGFVFYATLIPERFCPGKFDLIGCSHQWWHLFILAAMIYWNEAGVQLLTYYHSMPQLCSHVDMGADSLITINSTRFEL</sequence>
<feature type="transmembrane region" description="Helical" evidence="7">
    <location>
        <begin position="131"/>
        <end position="149"/>
    </location>
</feature>
<feature type="binding site" evidence="6">
    <location>
        <position position="239"/>
    </location>
    <ligand>
        <name>Zn(2+)</name>
        <dbReference type="ChEBI" id="CHEBI:29105"/>
    </ligand>
</feature>
<comment type="caution">
    <text evidence="8">The sequence shown here is derived from an EMBL/GenBank/DDBJ whole genome shotgun (WGS) entry which is preliminary data.</text>
</comment>
<evidence type="ECO:0000256" key="7">
    <source>
        <dbReference type="SAM" id="Phobius"/>
    </source>
</evidence>
<dbReference type="GO" id="GO:0016020">
    <property type="term" value="C:membrane"/>
    <property type="evidence" value="ECO:0007669"/>
    <property type="project" value="UniProtKB-SubCell"/>
</dbReference>
<feature type="transmembrane region" description="Helical" evidence="7">
    <location>
        <begin position="234"/>
        <end position="253"/>
    </location>
</feature>
<keyword evidence="3 7" id="KW-0812">Transmembrane</keyword>
<proteinExistence type="inferred from homology"/>
<keyword evidence="6" id="KW-0479">Metal-binding</keyword>
<dbReference type="Proteomes" id="UP000614601">
    <property type="component" value="Unassembled WGS sequence"/>
</dbReference>
<feature type="transmembrane region" description="Helical" evidence="7">
    <location>
        <begin position="33"/>
        <end position="50"/>
    </location>
</feature>
<evidence type="ECO:0008006" key="10">
    <source>
        <dbReference type="Google" id="ProtNLM"/>
    </source>
</evidence>
<keyword evidence="6" id="KW-0862">Zinc</keyword>
<dbReference type="InterPro" id="IPR004254">
    <property type="entry name" value="AdipoR/HlyIII-related"/>
</dbReference>
<keyword evidence="5 7" id="KW-0472">Membrane</keyword>
<evidence type="ECO:0000256" key="3">
    <source>
        <dbReference type="ARBA" id="ARBA00022692"/>
    </source>
</evidence>
<dbReference type="PANTHER" id="PTHR20855">
    <property type="entry name" value="ADIPOR/PROGESTIN RECEPTOR-RELATED"/>
    <property type="match status" value="1"/>
</dbReference>
<protein>
    <recommendedName>
        <fullName evidence="10">Progestin and adipoQ receptor family member 3</fullName>
    </recommendedName>
</protein>
<dbReference type="Pfam" id="PF03006">
    <property type="entry name" value="HlyIII"/>
    <property type="match status" value="1"/>
</dbReference>
<feature type="transmembrane region" description="Helical" evidence="7">
    <location>
        <begin position="102"/>
        <end position="125"/>
    </location>
</feature>
<dbReference type="GO" id="GO:0046872">
    <property type="term" value="F:metal ion binding"/>
    <property type="evidence" value="ECO:0007669"/>
    <property type="project" value="UniProtKB-KW"/>
</dbReference>
<gene>
    <name evidence="8" type="ORF">BOKJ2_LOCUS7674</name>
</gene>
<feature type="binding site" evidence="6">
    <location>
        <position position="243"/>
    </location>
    <ligand>
        <name>Zn(2+)</name>
        <dbReference type="ChEBI" id="CHEBI:29105"/>
    </ligand>
</feature>
<evidence type="ECO:0000256" key="4">
    <source>
        <dbReference type="ARBA" id="ARBA00022989"/>
    </source>
</evidence>
<reference evidence="8" key="1">
    <citation type="submission" date="2020-09" db="EMBL/GenBank/DDBJ databases">
        <authorList>
            <person name="Kikuchi T."/>
        </authorList>
    </citation>
    <scope>NUCLEOTIDE SEQUENCE</scope>
    <source>
        <strain evidence="8">SH1</strain>
    </source>
</reference>
<name>A0A811KPS0_9BILA</name>
<feature type="binding site" evidence="6">
    <location>
        <position position="88"/>
    </location>
    <ligand>
        <name>Zn(2+)</name>
        <dbReference type="ChEBI" id="CHEBI:29105"/>
    </ligand>
</feature>
<evidence type="ECO:0000256" key="5">
    <source>
        <dbReference type="ARBA" id="ARBA00023136"/>
    </source>
</evidence>
<dbReference type="GO" id="GO:0038023">
    <property type="term" value="F:signaling receptor activity"/>
    <property type="evidence" value="ECO:0007669"/>
    <property type="project" value="TreeGrafter"/>
</dbReference>
<evidence type="ECO:0000256" key="1">
    <source>
        <dbReference type="ARBA" id="ARBA00004141"/>
    </source>
</evidence>
<evidence type="ECO:0000256" key="2">
    <source>
        <dbReference type="ARBA" id="ARBA00007018"/>
    </source>
</evidence>
<accession>A0A811KPS0</accession>
<dbReference type="Proteomes" id="UP000783686">
    <property type="component" value="Unassembled WGS sequence"/>
</dbReference>
<evidence type="ECO:0000313" key="9">
    <source>
        <dbReference type="Proteomes" id="UP000614601"/>
    </source>
</evidence>
<feature type="transmembrane region" description="Helical" evidence="7">
    <location>
        <begin position="170"/>
        <end position="189"/>
    </location>
</feature>